<name>A0A2P2IH25_RHIMU</name>
<proteinExistence type="predicted"/>
<reference evidence="1" key="1">
    <citation type="submission" date="2018-02" db="EMBL/GenBank/DDBJ databases">
        <title>Rhizophora mucronata_Transcriptome.</title>
        <authorList>
            <person name="Meera S.P."/>
            <person name="Sreeshan A."/>
            <person name="Augustine A."/>
        </authorList>
    </citation>
    <scope>NUCLEOTIDE SEQUENCE</scope>
    <source>
        <tissue evidence="1">Leaf</tissue>
    </source>
</reference>
<dbReference type="AlphaFoldDB" id="A0A2P2IH25"/>
<organism evidence="1">
    <name type="scientific">Rhizophora mucronata</name>
    <name type="common">Asiatic mangrove</name>
    <dbReference type="NCBI Taxonomy" id="61149"/>
    <lineage>
        <taxon>Eukaryota</taxon>
        <taxon>Viridiplantae</taxon>
        <taxon>Streptophyta</taxon>
        <taxon>Embryophyta</taxon>
        <taxon>Tracheophyta</taxon>
        <taxon>Spermatophyta</taxon>
        <taxon>Magnoliopsida</taxon>
        <taxon>eudicotyledons</taxon>
        <taxon>Gunneridae</taxon>
        <taxon>Pentapetalae</taxon>
        <taxon>rosids</taxon>
        <taxon>fabids</taxon>
        <taxon>Malpighiales</taxon>
        <taxon>Rhizophoraceae</taxon>
        <taxon>Rhizophora</taxon>
    </lineage>
</organism>
<protein>
    <submittedName>
        <fullName evidence="1">Uncharacterized protein</fullName>
    </submittedName>
</protein>
<accession>A0A2P2IH25</accession>
<sequence>MVLWVLILDTRKAAWNWQFCCLKGANPVTLFHWLDNEGK</sequence>
<evidence type="ECO:0000313" key="1">
    <source>
        <dbReference type="EMBL" id="MBW80529.1"/>
    </source>
</evidence>
<dbReference type="EMBL" id="GGEC01000046">
    <property type="protein sequence ID" value="MBW80529.1"/>
    <property type="molecule type" value="Transcribed_RNA"/>
</dbReference>